<protein>
    <submittedName>
        <fullName evidence="3">Redoxin domain-containing protein</fullName>
    </submittedName>
</protein>
<dbReference type="InterPro" id="IPR013740">
    <property type="entry name" value="Redoxin"/>
</dbReference>
<dbReference type="InterPro" id="IPR050553">
    <property type="entry name" value="Thioredoxin_ResA/DsbE_sf"/>
</dbReference>
<dbReference type="RefSeq" id="WP_166585078.1">
    <property type="nucleotide sequence ID" value="NZ_WWEO01000040.1"/>
</dbReference>
<keyword evidence="4" id="KW-1185">Reference proteome</keyword>
<evidence type="ECO:0000259" key="2">
    <source>
        <dbReference type="PROSITE" id="PS51352"/>
    </source>
</evidence>
<dbReference type="CDD" id="cd02966">
    <property type="entry name" value="TlpA_like_family"/>
    <property type="match status" value="1"/>
</dbReference>
<reference evidence="3" key="1">
    <citation type="submission" date="2020-01" db="EMBL/GenBank/DDBJ databases">
        <authorList>
            <person name="Seo Y.L."/>
        </authorList>
    </citation>
    <scope>NUCLEOTIDE SEQUENCE</scope>
    <source>
        <strain evidence="3">R11</strain>
    </source>
</reference>
<gene>
    <name evidence="3" type="ORF">GSY63_07005</name>
</gene>
<dbReference type="PANTHER" id="PTHR42852:SF13">
    <property type="entry name" value="PROTEIN DIPZ"/>
    <property type="match status" value="1"/>
</dbReference>
<evidence type="ECO:0000313" key="3">
    <source>
        <dbReference type="EMBL" id="NCD69099.1"/>
    </source>
</evidence>
<feature type="domain" description="Thioredoxin" evidence="2">
    <location>
        <begin position="28"/>
        <end position="170"/>
    </location>
</feature>
<reference evidence="3" key="2">
    <citation type="submission" date="2020-10" db="EMBL/GenBank/DDBJ databases">
        <title>Mucilaginibacter sp. nov., isolated from soil.</title>
        <authorList>
            <person name="Jeon C.O."/>
        </authorList>
    </citation>
    <scope>NUCLEOTIDE SEQUENCE</scope>
    <source>
        <strain evidence="3">R11</strain>
    </source>
</reference>
<dbReference type="EMBL" id="WWEO01000040">
    <property type="protein sequence ID" value="NCD69099.1"/>
    <property type="molecule type" value="Genomic_DNA"/>
</dbReference>
<evidence type="ECO:0000256" key="1">
    <source>
        <dbReference type="SAM" id="SignalP"/>
    </source>
</evidence>
<dbReference type="Proteomes" id="UP000638732">
    <property type="component" value="Unassembled WGS sequence"/>
</dbReference>
<dbReference type="SUPFAM" id="SSF52833">
    <property type="entry name" value="Thioredoxin-like"/>
    <property type="match status" value="1"/>
</dbReference>
<proteinExistence type="predicted"/>
<keyword evidence="1" id="KW-0732">Signal</keyword>
<dbReference type="InterPro" id="IPR036249">
    <property type="entry name" value="Thioredoxin-like_sf"/>
</dbReference>
<sequence length="437" mass="48701">MKLKFCFLLLLCPIFRVWAQENITAKGLQPGDKVPDLRLAISNHQPTYVHLSDFHEKVLILDFWATWCAPCRVMIRKGDSLNTAFAGKALILPVTYETEQLARPVLTSIRKRIDRVSPEIFHDSLLHRLFPHQSLPHYVWIDGTGTVQALTEAGEVNANAITAALAGQFPTRQKIDLSMPYTDNQPLLVDGNGGTGQFLRYHSMLAGYIPGLTPGTTITRYDTVKGQKFNVRNVPMLSLLRMAFGDRGRYFAPSQFIIQTKDSLSLTSKLTGSAYTEWLSAGHGYTYELLLPPALATRAYPIMHADIDRLFPQYKVSVVRKDSTCLVLVKTCEMDHFRSAGGEVKVAVTPFGCELHNSSLAQLLMRLSHQYLQLYPHPILDGTGYKGRVDIEFSASMSNVAAINAGLAPYGLKLVEKNAQADFLQVADNPDYLQTKP</sequence>
<dbReference type="AlphaFoldDB" id="A0A966DTX1"/>
<name>A0A966DTX1_9SPHI</name>
<feature type="signal peptide" evidence="1">
    <location>
        <begin position="1"/>
        <end position="19"/>
    </location>
</feature>
<dbReference type="Pfam" id="PF08534">
    <property type="entry name" value="Redoxin"/>
    <property type="match status" value="1"/>
</dbReference>
<feature type="chain" id="PRO_5037201790" evidence="1">
    <location>
        <begin position="20"/>
        <end position="437"/>
    </location>
</feature>
<dbReference type="PROSITE" id="PS51352">
    <property type="entry name" value="THIOREDOXIN_2"/>
    <property type="match status" value="1"/>
</dbReference>
<comment type="caution">
    <text evidence="3">The sequence shown here is derived from an EMBL/GenBank/DDBJ whole genome shotgun (WGS) entry which is preliminary data.</text>
</comment>
<dbReference type="PANTHER" id="PTHR42852">
    <property type="entry name" value="THIOL:DISULFIDE INTERCHANGE PROTEIN DSBE"/>
    <property type="match status" value="1"/>
</dbReference>
<organism evidence="3 4">
    <name type="scientific">Mucilaginibacter agri</name>
    <dbReference type="NCBI Taxonomy" id="2695265"/>
    <lineage>
        <taxon>Bacteria</taxon>
        <taxon>Pseudomonadati</taxon>
        <taxon>Bacteroidota</taxon>
        <taxon>Sphingobacteriia</taxon>
        <taxon>Sphingobacteriales</taxon>
        <taxon>Sphingobacteriaceae</taxon>
        <taxon>Mucilaginibacter</taxon>
    </lineage>
</organism>
<dbReference type="InterPro" id="IPR013766">
    <property type="entry name" value="Thioredoxin_domain"/>
</dbReference>
<accession>A0A966DTX1</accession>
<dbReference type="GO" id="GO:0016491">
    <property type="term" value="F:oxidoreductase activity"/>
    <property type="evidence" value="ECO:0007669"/>
    <property type="project" value="InterPro"/>
</dbReference>
<dbReference type="Gene3D" id="3.40.30.10">
    <property type="entry name" value="Glutaredoxin"/>
    <property type="match status" value="1"/>
</dbReference>
<evidence type="ECO:0000313" key="4">
    <source>
        <dbReference type="Proteomes" id="UP000638732"/>
    </source>
</evidence>